<keyword evidence="2" id="KW-1185">Reference proteome</keyword>
<accession>A0A8K0CR20</accession>
<comment type="caution">
    <text evidence="1">The sequence shown here is derived from an EMBL/GenBank/DDBJ whole genome shotgun (WGS) entry which is preliminary data.</text>
</comment>
<evidence type="ECO:0000313" key="2">
    <source>
        <dbReference type="Proteomes" id="UP000801492"/>
    </source>
</evidence>
<dbReference type="EMBL" id="VTPC01058012">
    <property type="protein sequence ID" value="KAF2890121.1"/>
    <property type="molecule type" value="Genomic_DNA"/>
</dbReference>
<reference evidence="1" key="1">
    <citation type="submission" date="2019-08" db="EMBL/GenBank/DDBJ databases">
        <title>The genome of the North American firefly Photinus pyralis.</title>
        <authorList>
            <consortium name="Photinus pyralis genome working group"/>
            <person name="Fallon T.R."/>
            <person name="Sander Lower S.E."/>
            <person name="Weng J.-K."/>
        </authorList>
    </citation>
    <scope>NUCLEOTIDE SEQUENCE</scope>
    <source>
        <strain evidence="1">TRF0915ILg1</strain>
        <tissue evidence="1">Whole body</tissue>
    </source>
</reference>
<dbReference type="OrthoDB" id="6776901at2759"/>
<name>A0A8K0CR20_IGNLU</name>
<organism evidence="1 2">
    <name type="scientific">Ignelater luminosus</name>
    <name type="common">Cucubano</name>
    <name type="synonym">Pyrophorus luminosus</name>
    <dbReference type="NCBI Taxonomy" id="2038154"/>
    <lineage>
        <taxon>Eukaryota</taxon>
        <taxon>Metazoa</taxon>
        <taxon>Ecdysozoa</taxon>
        <taxon>Arthropoda</taxon>
        <taxon>Hexapoda</taxon>
        <taxon>Insecta</taxon>
        <taxon>Pterygota</taxon>
        <taxon>Neoptera</taxon>
        <taxon>Endopterygota</taxon>
        <taxon>Coleoptera</taxon>
        <taxon>Polyphaga</taxon>
        <taxon>Elateriformia</taxon>
        <taxon>Elateroidea</taxon>
        <taxon>Elateridae</taxon>
        <taxon>Agrypninae</taxon>
        <taxon>Pyrophorini</taxon>
        <taxon>Ignelater</taxon>
    </lineage>
</organism>
<protein>
    <submittedName>
        <fullName evidence="1">Uncharacterized protein</fullName>
    </submittedName>
</protein>
<proteinExistence type="predicted"/>
<evidence type="ECO:0000313" key="1">
    <source>
        <dbReference type="EMBL" id="KAF2890121.1"/>
    </source>
</evidence>
<gene>
    <name evidence="1" type="ORF">ILUMI_16052</name>
</gene>
<dbReference type="AlphaFoldDB" id="A0A8K0CR20"/>
<sequence length="101" mass="11881">MKVKLDELWDKYDKVQTVLETLDLDTHKFTANALNHITLNAKQHLGCLENLLGSLKLWDPIIIFLISPKLDNGTRHQWELQITKNKMPTLAEFYEFLEKRC</sequence>
<dbReference type="Proteomes" id="UP000801492">
    <property type="component" value="Unassembled WGS sequence"/>
</dbReference>